<feature type="compositionally biased region" description="Low complexity" evidence="2">
    <location>
        <begin position="607"/>
        <end position="638"/>
    </location>
</feature>
<evidence type="ECO:0000313" key="4">
    <source>
        <dbReference type="Proteomes" id="UP000019132"/>
    </source>
</evidence>
<evidence type="ECO:0000256" key="1">
    <source>
        <dbReference type="SAM" id="Coils"/>
    </source>
</evidence>
<feature type="region of interest" description="Disordered" evidence="2">
    <location>
        <begin position="1"/>
        <end position="24"/>
    </location>
</feature>
<evidence type="ECO:0000313" key="3">
    <source>
        <dbReference type="EnsemblProtists" id="PYU1_T001157"/>
    </source>
</evidence>
<feature type="coiled-coil region" evidence="1">
    <location>
        <begin position="49"/>
        <end position="160"/>
    </location>
</feature>
<dbReference type="EnsemblProtists" id="PYU1_T001157">
    <property type="protein sequence ID" value="PYU1_T001157"/>
    <property type="gene ID" value="PYU1_G001157"/>
</dbReference>
<dbReference type="PANTHER" id="PTHR38909:SF1">
    <property type="entry name" value="G PROTEIN GAMMA DOMAIN-CONTAINING PROTEIN"/>
    <property type="match status" value="1"/>
</dbReference>
<sequence length="662" mass="74066">MEGEEGRLSDADAPPHSFASYSSEYYQELDEEEALRKAARAGILLLEKNQELHEENDALRAQLAILENERPSLRTALTAKDDEIMDLKEERKKCLVEINSLRNELKAKSALVTDLLDREQRFKVEMEDADATKRLAEYQLENLQIEFNTLQKKQLDAAAQMRNQHESYQYSVTNPAATYDSNQASVFTWADYEELLQKWQTASQENDAMQLELKSVRKDVDSLRKKAAKATEYYLQVEKLDKKNKKLQNAHDALQEELTEERAVLESLRTMNLMYKQIADSRPFALDTNMVSSTTAVDADPDAHKLGITVQDVLLDTNMKLEAEVRELRNVIQQQSAPSSMRSNGSILSSTVPSTRTVLFEDNDGNSTNDATDVAELKRRLNRVSSNNYEECIASDTASVVSDSNGDHLDAALHDGLLQKVQALQEKLVVAKDMLKHTKLQWSAAVASQKALEECNKSAQEEITRLTQQLDYQMSSMATNPPRDSGESNATRRRHDDDDDDDKWVEETAPYPAPPGDLNSPLIKCLLDHWTTDKAKIMALTDWLHHAIRGTGKPTPLRLNTLTSEVAAGFAQLLVPIMREKHGVSVAIYRRDSVHVLSDLILQTTQPSPASVPSYTTSTASTSSSPSSSAPHAKSTASQAAHEGPSQQRSRFLRGEAQFLYG</sequence>
<feature type="region of interest" description="Disordered" evidence="2">
    <location>
        <begin position="476"/>
        <end position="516"/>
    </location>
</feature>
<protein>
    <submittedName>
        <fullName evidence="3">Uncharacterized protein</fullName>
    </submittedName>
</protein>
<keyword evidence="1" id="KW-0175">Coiled coil</keyword>
<evidence type="ECO:0000256" key="2">
    <source>
        <dbReference type="SAM" id="MobiDB-lite"/>
    </source>
</evidence>
<reference evidence="3" key="3">
    <citation type="submission" date="2015-02" db="UniProtKB">
        <authorList>
            <consortium name="EnsemblProtists"/>
        </authorList>
    </citation>
    <scope>IDENTIFICATION</scope>
    <source>
        <strain evidence="3">DAOM BR144</strain>
    </source>
</reference>
<dbReference type="AlphaFoldDB" id="K3W866"/>
<keyword evidence="4" id="KW-1185">Reference proteome</keyword>
<dbReference type="eggNOG" id="ENOG502QWN2">
    <property type="taxonomic scope" value="Eukaryota"/>
</dbReference>
<reference evidence="4" key="1">
    <citation type="journal article" date="2010" name="Genome Biol.">
        <title>Genome sequence of the necrotrophic plant pathogen Pythium ultimum reveals original pathogenicity mechanisms and effector repertoire.</title>
        <authorList>
            <person name="Levesque C.A."/>
            <person name="Brouwer H."/>
            <person name="Cano L."/>
            <person name="Hamilton J.P."/>
            <person name="Holt C."/>
            <person name="Huitema E."/>
            <person name="Raffaele S."/>
            <person name="Robideau G.P."/>
            <person name="Thines M."/>
            <person name="Win J."/>
            <person name="Zerillo M.M."/>
            <person name="Beakes G.W."/>
            <person name="Boore J.L."/>
            <person name="Busam D."/>
            <person name="Dumas B."/>
            <person name="Ferriera S."/>
            <person name="Fuerstenberg S.I."/>
            <person name="Gachon C.M."/>
            <person name="Gaulin E."/>
            <person name="Govers F."/>
            <person name="Grenville-Briggs L."/>
            <person name="Horner N."/>
            <person name="Hostetler J."/>
            <person name="Jiang R.H."/>
            <person name="Johnson J."/>
            <person name="Krajaejun T."/>
            <person name="Lin H."/>
            <person name="Meijer H.J."/>
            <person name="Moore B."/>
            <person name="Morris P."/>
            <person name="Phuntmart V."/>
            <person name="Puiu D."/>
            <person name="Shetty J."/>
            <person name="Stajich J.E."/>
            <person name="Tripathy S."/>
            <person name="Wawra S."/>
            <person name="van West P."/>
            <person name="Whitty B.R."/>
            <person name="Coutinho P.M."/>
            <person name="Henrissat B."/>
            <person name="Martin F."/>
            <person name="Thomas P.D."/>
            <person name="Tyler B.M."/>
            <person name="De Vries R.P."/>
            <person name="Kamoun S."/>
            <person name="Yandell M."/>
            <person name="Tisserat N."/>
            <person name="Buell C.R."/>
        </authorList>
    </citation>
    <scope>NUCLEOTIDE SEQUENCE</scope>
    <source>
        <strain evidence="4">DAOM:BR144</strain>
    </source>
</reference>
<dbReference type="OMA" id="GSECFDM"/>
<name>K3W866_GLOUD</name>
<dbReference type="VEuPathDB" id="FungiDB:PYU1_G001157"/>
<feature type="compositionally biased region" description="Basic and acidic residues" evidence="2">
    <location>
        <begin position="1"/>
        <end position="10"/>
    </location>
</feature>
<reference evidence="4" key="2">
    <citation type="submission" date="2010-04" db="EMBL/GenBank/DDBJ databases">
        <authorList>
            <person name="Buell R."/>
            <person name="Hamilton J."/>
            <person name="Hostetler J."/>
        </authorList>
    </citation>
    <scope>NUCLEOTIDE SEQUENCE [LARGE SCALE GENOMIC DNA]</scope>
    <source>
        <strain evidence="4">DAOM:BR144</strain>
    </source>
</reference>
<dbReference type="InParanoid" id="K3W866"/>
<organism evidence="3 4">
    <name type="scientific">Globisporangium ultimum (strain ATCC 200006 / CBS 805.95 / DAOM BR144)</name>
    <name type="common">Pythium ultimum</name>
    <dbReference type="NCBI Taxonomy" id="431595"/>
    <lineage>
        <taxon>Eukaryota</taxon>
        <taxon>Sar</taxon>
        <taxon>Stramenopiles</taxon>
        <taxon>Oomycota</taxon>
        <taxon>Peronosporomycetes</taxon>
        <taxon>Pythiales</taxon>
        <taxon>Pythiaceae</taxon>
        <taxon>Globisporangium</taxon>
    </lineage>
</organism>
<dbReference type="EMBL" id="GL376620">
    <property type="status" value="NOT_ANNOTATED_CDS"/>
    <property type="molecule type" value="Genomic_DNA"/>
</dbReference>
<dbReference type="STRING" id="431595.K3W866"/>
<dbReference type="Proteomes" id="UP000019132">
    <property type="component" value="Unassembled WGS sequence"/>
</dbReference>
<feature type="region of interest" description="Disordered" evidence="2">
    <location>
        <begin position="606"/>
        <end position="654"/>
    </location>
</feature>
<feature type="coiled-coil region" evidence="1">
    <location>
        <begin position="192"/>
        <end position="271"/>
    </location>
</feature>
<proteinExistence type="predicted"/>
<feature type="coiled-coil region" evidence="1">
    <location>
        <begin position="421"/>
        <end position="469"/>
    </location>
</feature>
<accession>K3W866</accession>
<dbReference type="HOGENOM" id="CLU_020000_0_0_1"/>
<dbReference type="PANTHER" id="PTHR38909">
    <property type="entry name" value="G PROTEIN GAMMA DOMAIN-CONTAINING PROTEIN"/>
    <property type="match status" value="1"/>
</dbReference>